<sequence length="109" mass="12710">MLSHDFDPYDVPSSVEDADPLDYWDDEDPDEEHANLYLTPKKESKSERPRVLVWLKNAIVQADLCKMPEDQGYNYFLAVVELACRRVDGQPIKDKEASTVLKAFKKEYW</sequence>
<proteinExistence type="predicted"/>
<dbReference type="EMBL" id="QKYT01000282">
    <property type="protein sequence ID" value="RIA88018.1"/>
    <property type="molecule type" value="Genomic_DNA"/>
</dbReference>
<evidence type="ECO:0000256" key="1">
    <source>
        <dbReference type="SAM" id="MobiDB-lite"/>
    </source>
</evidence>
<accession>A0A397SPT4</accession>
<comment type="caution">
    <text evidence="2">The sequence shown here is derived from an EMBL/GenBank/DDBJ whole genome shotgun (WGS) entry which is preliminary data.</text>
</comment>
<dbReference type="InterPro" id="IPR036397">
    <property type="entry name" value="RNaseH_sf"/>
</dbReference>
<dbReference type="AlphaFoldDB" id="A0A397SPT4"/>
<keyword evidence="3" id="KW-1185">Reference proteome</keyword>
<dbReference type="OrthoDB" id="17734at2759"/>
<gene>
    <name evidence="2" type="ORF">C1645_826959</name>
</gene>
<protein>
    <submittedName>
        <fullName evidence="2">Uncharacterized protein</fullName>
    </submittedName>
</protein>
<feature type="compositionally biased region" description="Acidic residues" evidence="1">
    <location>
        <begin position="16"/>
        <end position="29"/>
    </location>
</feature>
<dbReference type="InterPro" id="IPR012337">
    <property type="entry name" value="RNaseH-like_sf"/>
</dbReference>
<dbReference type="STRING" id="658196.A0A397SPT4"/>
<evidence type="ECO:0000313" key="2">
    <source>
        <dbReference type="EMBL" id="RIA88018.1"/>
    </source>
</evidence>
<dbReference type="Proteomes" id="UP000265703">
    <property type="component" value="Unassembled WGS sequence"/>
</dbReference>
<feature type="region of interest" description="Disordered" evidence="1">
    <location>
        <begin position="1"/>
        <end position="29"/>
    </location>
</feature>
<evidence type="ECO:0000313" key="3">
    <source>
        <dbReference type="Proteomes" id="UP000265703"/>
    </source>
</evidence>
<reference evidence="2 3" key="1">
    <citation type="submission" date="2018-06" db="EMBL/GenBank/DDBJ databases">
        <title>Comparative genomics reveals the genomic features of Rhizophagus irregularis, R. cerebriforme, R. diaphanum and Gigaspora rosea, and their symbiotic lifestyle signature.</title>
        <authorList>
            <person name="Morin E."/>
            <person name="San Clemente H."/>
            <person name="Chen E.C.H."/>
            <person name="De La Providencia I."/>
            <person name="Hainaut M."/>
            <person name="Kuo A."/>
            <person name="Kohler A."/>
            <person name="Murat C."/>
            <person name="Tang N."/>
            <person name="Roy S."/>
            <person name="Loubradou J."/>
            <person name="Henrissat B."/>
            <person name="Grigoriev I.V."/>
            <person name="Corradi N."/>
            <person name="Roux C."/>
            <person name="Martin F.M."/>
        </authorList>
    </citation>
    <scope>NUCLEOTIDE SEQUENCE [LARGE SCALE GENOMIC DNA]</scope>
    <source>
        <strain evidence="2 3">DAOM 227022</strain>
    </source>
</reference>
<organism evidence="2 3">
    <name type="scientific">Glomus cerebriforme</name>
    <dbReference type="NCBI Taxonomy" id="658196"/>
    <lineage>
        <taxon>Eukaryota</taxon>
        <taxon>Fungi</taxon>
        <taxon>Fungi incertae sedis</taxon>
        <taxon>Mucoromycota</taxon>
        <taxon>Glomeromycotina</taxon>
        <taxon>Glomeromycetes</taxon>
        <taxon>Glomerales</taxon>
        <taxon>Glomeraceae</taxon>
        <taxon>Glomus</taxon>
    </lineage>
</organism>
<dbReference type="GO" id="GO:0003676">
    <property type="term" value="F:nucleic acid binding"/>
    <property type="evidence" value="ECO:0007669"/>
    <property type="project" value="InterPro"/>
</dbReference>
<dbReference type="Gene3D" id="3.30.420.10">
    <property type="entry name" value="Ribonuclease H-like superfamily/Ribonuclease H"/>
    <property type="match status" value="1"/>
</dbReference>
<name>A0A397SPT4_9GLOM</name>
<dbReference type="SUPFAM" id="SSF53098">
    <property type="entry name" value="Ribonuclease H-like"/>
    <property type="match status" value="1"/>
</dbReference>